<dbReference type="EMBL" id="LGRX02022860">
    <property type="protein sequence ID" value="KAK3255197.1"/>
    <property type="molecule type" value="Genomic_DNA"/>
</dbReference>
<dbReference type="Proteomes" id="UP001190700">
    <property type="component" value="Unassembled WGS sequence"/>
</dbReference>
<feature type="compositionally biased region" description="Polar residues" evidence="1">
    <location>
        <begin position="94"/>
        <end position="105"/>
    </location>
</feature>
<organism evidence="2 3">
    <name type="scientific">Cymbomonas tetramitiformis</name>
    <dbReference type="NCBI Taxonomy" id="36881"/>
    <lineage>
        <taxon>Eukaryota</taxon>
        <taxon>Viridiplantae</taxon>
        <taxon>Chlorophyta</taxon>
        <taxon>Pyramimonadophyceae</taxon>
        <taxon>Pyramimonadales</taxon>
        <taxon>Pyramimonadaceae</taxon>
        <taxon>Cymbomonas</taxon>
    </lineage>
</organism>
<protein>
    <submittedName>
        <fullName evidence="2">Uncharacterized protein</fullName>
    </submittedName>
</protein>
<reference evidence="2 3" key="1">
    <citation type="journal article" date="2015" name="Genome Biol. Evol.">
        <title>Comparative Genomics of a Bacterivorous Green Alga Reveals Evolutionary Causalities and Consequences of Phago-Mixotrophic Mode of Nutrition.</title>
        <authorList>
            <person name="Burns J.A."/>
            <person name="Paasch A."/>
            <person name="Narechania A."/>
            <person name="Kim E."/>
        </authorList>
    </citation>
    <scope>NUCLEOTIDE SEQUENCE [LARGE SCALE GENOMIC DNA]</scope>
    <source>
        <strain evidence="2 3">PLY_AMNH</strain>
    </source>
</reference>
<sequence>MNPSACAFDPRRSYVKTRDVLPCENFGKCEGCVYLQGQIEVLREMLGLPPTFLVQRPVVHDAPVATAALFTTPRDEKRMAHAETQTRVSEHKSGSTSASKGAQTTRVFQINASTATENPRATESGTQTSIEQSISVACGDDVAEHLVDSEIDEAREKRAHAKLDELHKCRGFFIWVGATRAAGSKCRERTRVIARSVVREITTDAAHKRRSLTAWFARILSRSRKEHRLGRILATWRKALTCQKLTQLETREKQVELKADEYYIAIERSKDLSHLNDLLAHEADEMSGKTQDMRHTISELSRRLRISGDCIKSMQKGFEVKCNACSKRLLRFNSAATDSDYAICAIEAVEDFENEDDNQRLVKFTNAHLTHAVSSKLFV</sequence>
<evidence type="ECO:0000256" key="1">
    <source>
        <dbReference type="SAM" id="MobiDB-lite"/>
    </source>
</evidence>
<comment type="caution">
    <text evidence="2">The sequence shown here is derived from an EMBL/GenBank/DDBJ whole genome shotgun (WGS) entry which is preliminary data.</text>
</comment>
<feature type="region of interest" description="Disordered" evidence="1">
    <location>
        <begin position="76"/>
        <end position="105"/>
    </location>
</feature>
<proteinExistence type="predicted"/>
<dbReference type="AlphaFoldDB" id="A0AAE0KNQ8"/>
<keyword evidence="3" id="KW-1185">Reference proteome</keyword>
<gene>
    <name evidence="2" type="ORF">CYMTET_35670</name>
</gene>
<evidence type="ECO:0000313" key="2">
    <source>
        <dbReference type="EMBL" id="KAK3255197.1"/>
    </source>
</evidence>
<name>A0AAE0KNQ8_9CHLO</name>
<accession>A0AAE0KNQ8</accession>
<evidence type="ECO:0000313" key="3">
    <source>
        <dbReference type="Proteomes" id="UP001190700"/>
    </source>
</evidence>